<comment type="caution">
    <text evidence="2">The sequence shown here is derived from an EMBL/GenBank/DDBJ whole genome shotgun (WGS) entry which is preliminary data.</text>
</comment>
<organism evidence="2 3">
    <name type="scientific">Nocardioides agariphilus</name>
    <dbReference type="NCBI Taxonomy" id="433664"/>
    <lineage>
        <taxon>Bacteria</taxon>
        <taxon>Bacillati</taxon>
        <taxon>Actinomycetota</taxon>
        <taxon>Actinomycetes</taxon>
        <taxon>Propionibacteriales</taxon>
        <taxon>Nocardioidaceae</taxon>
        <taxon>Nocardioides</taxon>
    </lineage>
</organism>
<protein>
    <submittedName>
        <fullName evidence="2">Uncharacterized protein</fullName>
    </submittedName>
</protein>
<feature type="compositionally biased region" description="Basic and acidic residues" evidence="1">
    <location>
        <begin position="64"/>
        <end position="73"/>
    </location>
</feature>
<evidence type="ECO:0000256" key="1">
    <source>
        <dbReference type="SAM" id="MobiDB-lite"/>
    </source>
</evidence>
<proteinExistence type="predicted"/>
<gene>
    <name evidence="2" type="ORF">ISU10_02455</name>
</gene>
<keyword evidence="3" id="KW-1185">Reference proteome</keyword>
<dbReference type="EMBL" id="JADKPO010000002">
    <property type="protein sequence ID" value="MBF4766627.1"/>
    <property type="molecule type" value="Genomic_DNA"/>
</dbReference>
<dbReference type="Proteomes" id="UP000660668">
    <property type="component" value="Unassembled WGS sequence"/>
</dbReference>
<sequence length="73" mass="8301">MPFEDDHWDETPGKTTNYVEVEFDRVVDPQDVLPVDLLESQLPSTHWRPQGGGTSVDPGDELDLERLWASHTP</sequence>
<evidence type="ECO:0000313" key="3">
    <source>
        <dbReference type="Proteomes" id="UP000660668"/>
    </source>
</evidence>
<evidence type="ECO:0000313" key="2">
    <source>
        <dbReference type="EMBL" id="MBF4766627.1"/>
    </source>
</evidence>
<reference evidence="2" key="1">
    <citation type="submission" date="2020-11" db="EMBL/GenBank/DDBJ databases">
        <title>Nocardioides cynanchi sp. nov., isolated from soil of rhizosphere of Cynanchum wilfordii.</title>
        <authorList>
            <person name="Lee J.-S."/>
            <person name="Suh M.K."/>
            <person name="Kim J.-S."/>
        </authorList>
    </citation>
    <scope>NUCLEOTIDE SEQUENCE</scope>
    <source>
        <strain evidence="2">KCTC 19276</strain>
    </source>
</reference>
<dbReference type="AlphaFoldDB" id="A0A930VLA2"/>
<accession>A0A930VLA2</accession>
<name>A0A930VLA2_9ACTN</name>
<feature type="region of interest" description="Disordered" evidence="1">
    <location>
        <begin position="43"/>
        <end position="73"/>
    </location>
</feature>
<dbReference type="RefSeq" id="WP_194694782.1">
    <property type="nucleotide sequence ID" value="NZ_JADKPO010000002.1"/>
</dbReference>